<keyword evidence="1" id="KW-0812">Transmembrane</keyword>
<dbReference type="PANTHER" id="PTHR30619:SF1">
    <property type="entry name" value="RECOMBINATION PROTEIN 2"/>
    <property type="match status" value="1"/>
</dbReference>
<dbReference type="EMBL" id="PCVY01000016">
    <property type="protein sequence ID" value="PIQ87198.1"/>
    <property type="molecule type" value="Genomic_DNA"/>
</dbReference>
<dbReference type="InterPro" id="IPR025405">
    <property type="entry name" value="DUF4131"/>
</dbReference>
<evidence type="ECO:0000256" key="1">
    <source>
        <dbReference type="SAM" id="Phobius"/>
    </source>
</evidence>
<dbReference type="Proteomes" id="UP000230859">
    <property type="component" value="Unassembled WGS sequence"/>
</dbReference>
<comment type="caution">
    <text evidence="3">The sequence shown here is derived from an EMBL/GenBank/DDBJ whole genome shotgun (WGS) entry which is preliminary data.</text>
</comment>
<protein>
    <recommendedName>
        <fullName evidence="2">DUF4131 domain-containing protein</fullName>
    </recommendedName>
</protein>
<dbReference type="PANTHER" id="PTHR30619">
    <property type="entry name" value="DNA INTERNALIZATION/COMPETENCE PROTEIN COMEC/REC2"/>
    <property type="match status" value="1"/>
</dbReference>
<evidence type="ECO:0000313" key="4">
    <source>
        <dbReference type="Proteomes" id="UP000230859"/>
    </source>
</evidence>
<evidence type="ECO:0000259" key="2">
    <source>
        <dbReference type="Pfam" id="PF13567"/>
    </source>
</evidence>
<dbReference type="AlphaFoldDB" id="A0A2H0LS29"/>
<feature type="domain" description="DUF4131" evidence="2">
    <location>
        <begin position="42"/>
        <end position="196"/>
    </location>
</feature>
<organism evidence="3 4">
    <name type="scientific">Candidatus Abzuiibacterium crystallinum</name>
    <dbReference type="NCBI Taxonomy" id="1974748"/>
    <lineage>
        <taxon>Bacteria</taxon>
        <taxon>Pseudomonadati</taxon>
        <taxon>Candidatus Omnitrophota</taxon>
        <taxon>Candidatus Abzuiibacterium</taxon>
    </lineage>
</organism>
<gene>
    <name evidence="3" type="ORF">COV74_01360</name>
</gene>
<accession>A0A2H0LS29</accession>
<dbReference type="InterPro" id="IPR052159">
    <property type="entry name" value="Competence_DNA_uptake"/>
</dbReference>
<feature type="transmembrane region" description="Helical" evidence="1">
    <location>
        <begin position="67"/>
        <end position="86"/>
    </location>
</feature>
<name>A0A2H0LS29_9BACT</name>
<dbReference type="Pfam" id="PF13567">
    <property type="entry name" value="DUF4131"/>
    <property type="match status" value="1"/>
</dbReference>
<sequence length="305" mass="35154">MTSSNTINQKSAPLRQIRFPLLMPVICYSIGTFIGIQSHWHCGLTLFMLCVGFSVFLHFRHASWKHVLIYLAFAMIGFWLGQTRFIKAPAHVKNIKPQTHTYLRGQIISPVHERNNQNKTVTSFTLQAKEMGYRSHSSPIEGRIEVFLINAQKKFKEGQWVELKGALQTPKTSRGPHEFDYAQYLEQKSIFKTFFGIGPFSALPLTYHTKITPKIQIQSLRSRFVRQLDDIYQFPINALVSALLIGIRKDIPQSIRDHFVRTGTAHSLTAHCTKNNQFHPSRCSDCLAKNTEYQLSHQHLLLWPY</sequence>
<keyword evidence="1" id="KW-0472">Membrane</keyword>
<evidence type="ECO:0000313" key="3">
    <source>
        <dbReference type="EMBL" id="PIQ87198.1"/>
    </source>
</evidence>
<feature type="transmembrane region" description="Helical" evidence="1">
    <location>
        <begin position="17"/>
        <end position="36"/>
    </location>
</feature>
<feature type="transmembrane region" description="Helical" evidence="1">
    <location>
        <begin position="43"/>
        <end position="61"/>
    </location>
</feature>
<proteinExistence type="predicted"/>
<keyword evidence="1" id="KW-1133">Transmembrane helix</keyword>
<reference evidence="3 4" key="1">
    <citation type="submission" date="2017-09" db="EMBL/GenBank/DDBJ databases">
        <title>Depth-based differentiation of microbial function through sediment-hosted aquifers and enrichment of novel symbionts in the deep terrestrial subsurface.</title>
        <authorList>
            <person name="Probst A.J."/>
            <person name="Ladd B."/>
            <person name="Jarett J.K."/>
            <person name="Geller-Mcgrath D.E."/>
            <person name="Sieber C.M."/>
            <person name="Emerson J.B."/>
            <person name="Anantharaman K."/>
            <person name="Thomas B.C."/>
            <person name="Malmstrom R."/>
            <person name="Stieglmeier M."/>
            <person name="Klingl A."/>
            <person name="Woyke T."/>
            <person name="Ryan C.M."/>
            <person name="Banfield J.F."/>
        </authorList>
    </citation>
    <scope>NUCLEOTIDE SEQUENCE [LARGE SCALE GENOMIC DNA]</scope>
    <source>
        <strain evidence="3">CG11_big_fil_rev_8_21_14_0_20_45_26</strain>
    </source>
</reference>